<name>A0A6A3AIQ6_HIBSY</name>
<protein>
    <recommendedName>
        <fullName evidence="5">ZCF37</fullName>
    </recommendedName>
</protein>
<keyword evidence="2" id="KW-1133">Transmembrane helix</keyword>
<feature type="region of interest" description="Disordered" evidence="1">
    <location>
        <begin position="13"/>
        <end position="40"/>
    </location>
</feature>
<keyword evidence="2" id="KW-0472">Membrane</keyword>
<dbReference type="PANTHER" id="PTHR35275:SF1">
    <property type="entry name" value="OS07G0585900 PROTEIN"/>
    <property type="match status" value="1"/>
</dbReference>
<dbReference type="InterPro" id="IPR045880">
    <property type="entry name" value="ZCF37"/>
</dbReference>
<feature type="compositionally biased region" description="Basic and acidic residues" evidence="1">
    <location>
        <begin position="105"/>
        <end position="123"/>
    </location>
</feature>
<dbReference type="PANTHER" id="PTHR35275">
    <property type="entry name" value="ZCF37"/>
    <property type="match status" value="1"/>
</dbReference>
<keyword evidence="4" id="KW-1185">Reference proteome</keyword>
<keyword evidence="2" id="KW-0812">Transmembrane</keyword>
<reference evidence="3" key="1">
    <citation type="submission" date="2019-09" db="EMBL/GenBank/DDBJ databases">
        <title>Draft genome information of white flower Hibiscus syriacus.</title>
        <authorList>
            <person name="Kim Y.-M."/>
        </authorList>
    </citation>
    <scope>NUCLEOTIDE SEQUENCE [LARGE SCALE GENOMIC DNA]</scope>
    <source>
        <strain evidence="3">YM2019G1</strain>
    </source>
</reference>
<dbReference type="Proteomes" id="UP000436088">
    <property type="component" value="Unassembled WGS sequence"/>
</dbReference>
<dbReference type="AlphaFoldDB" id="A0A6A3AIQ6"/>
<gene>
    <name evidence="3" type="ORF">F3Y22_tig00110482pilonHSYRG00654</name>
</gene>
<evidence type="ECO:0000256" key="2">
    <source>
        <dbReference type="SAM" id="Phobius"/>
    </source>
</evidence>
<feature type="compositionally biased region" description="Basic and acidic residues" evidence="1">
    <location>
        <begin position="217"/>
        <end position="226"/>
    </location>
</feature>
<accession>A0A6A3AIQ6</accession>
<comment type="caution">
    <text evidence="3">The sequence shown here is derived from an EMBL/GenBank/DDBJ whole genome shotgun (WGS) entry which is preliminary data.</text>
</comment>
<sequence>MFYSFVCGSFHHQEGDDESWIRPVSTPKRSRRKRDNENPYSTRGLDQFYALLAELEEKRQRIYSQMGNRGVVRFVYKNSNYCVPLVVKPKDKKEEKIKPATISDHQPRRDKLQTTSESDRKIKKEKSISWNDALQNLRRPSHYIPAVIILILVSLVCFGRSVAILCTCIGWYTVSATSEEGSNLRTSMKKKNYVGKLSENKAVTGKLSSPKSKKFGATREKFPQSI</sequence>
<feature type="region of interest" description="Disordered" evidence="1">
    <location>
        <begin position="94"/>
        <end position="123"/>
    </location>
</feature>
<dbReference type="OrthoDB" id="1932497at2759"/>
<evidence type="ECO:0000313" key="3">
    <source>
        <dbReference type="EMBL" id="KAE8702692.1"/>
    </source>
</evidence>
<feature type="transmembrane region" description="Helical" evidence="2">
    <location>
        <begin position="143"/>
        <end position="172"/>
    </location>
</feature>
<proteinExistence type="predicted"/>
<dbReference type="EMBL" id="VEPZ02001007">
    <property type="protein sequence ID" value="KAE8702692.1"/>
    <property type="molecule type" value="Genomic_DNA"/>
</dbReference>
<feature type="region of interest" description="Disordered" evidence="1">
    <location>
        <begin position="204"/>
        <end position="226"/>
    </location>
</feature>
<evidence type="ECO:0000256" key="1">
    <source>
        <dbReference type="SAM" id="MobiDB-lite"/>
    </source>
</evidence>
<evidence type="ECO:0000313" key="4">
    <source>
        <dbReference type="Proteomes" id="UP000436088"/>
    </source>
</evidence>
<organism evidence="3 4">
    <name type="scientific">Hibiscus syriacus</name>
    <name type="common">Rose of Sharon</name>
    <dbReference type="NCBI Taxonomy" id="106335"/>
    <lineage>
        <taxon>Eukaryota</taxon>
        <taxon>Viridiplantae</taxon>
        <taxon>Streptophyta</taxon>
        <taxon>Embryophyta</taxon>
        <taxon>Tracheophyta</taxon>
        <taxon>Spermatophyta</taxon>
        <taxon>Magnoliopsida</taxon>
        <taxon>eudicotyledons</taxon>
        <taxon>Gunneridae</taxon>
        <taxon>Pentapetalae</taxon>
        <taxon>rosids</taxon>
        <taxon>malvids</taxon>
        <taxon>Malvales</taxon>
        <taxon>Malvaceae</taxon>
        <taxon>Malvoideae</taxon>
        <taxon>Hibiscus</taxon>
    </lineage>
</organism>
<evidence type="ECO:0008006" key="5">
    <source>
        <dbReference type="Google" id="ProtNLM"/>
    </source>
</evidence>